<dbReference type="PANTHER" id="PTHR34069">
    <property type="entry name" value="3-OXOACYL-[ACYL-CARRIER-PROTEIN] SYNTHASE 3"/>
    <property type="match status" value="1"/>
</dbReference>
<dbReference type="CDD" id="cd00827">
    <property type="entry name" value="init_cond_enzymes"/>
    <property type="match status" value="1"/>
</dbReference>
<sequence>MAKDEIYIRGVGTELQRLQLVSEAVAAGDCPQTIAERAHTESVSVSDHASGAELAALAARTALRDAGVDGAEIDLIAHANVYYQGHDLWSPSSYIQREVGAGDAVAVEIRQMSNGGMASIDLAAAYLLGRDRDLALLTTGDRFAAPGFDRWVSDPGTIYGDGGTALILSRTSGFAVLRSFVNIADATLEAMHRGEDPFGGAPFSIRPRVDLEPLKKDFLDGASVLAIVEKVRRGQEQVIARSLDEAGVKITDIAWFVLPHFGRRRLSGSFLRPLDIDIDSTTWNFARTVGHLGAGDQFAGLTYLRQHNALRRGDAVLLAGVGAGFTWSAAVVEIL</sequence>
<reference evidence="4 5" key="1">
    <citation type="submission" date="2023-10" db="EMBL/GenBank/DDBJ databases">
        <title>Development of a sustainable strategy for remediation of hydrocarbon-contaminated territories based on the waste exchange concept.</title>
        <authorList>
            <person name="Krivoruchko A."/>
        </authorList>
    </citation>
    <scope>NUCLEOTIDE SEQUENCE [LARGE SCALE GENOMIC DNA]</scope>
    <source>
        <strain evidence="4 5">IEGM 60</strain>
    </source>
</reference>
<keyword evidence="2" id="KW-0012">Acyltransferase</keyword>
<keyword evidence="5" id="KW-1185">Reference proteome</keyword>
<dbReference type="EMBL" id="JAWLKA010000046">
    <property type="protein sequence ID" value="MDV6286788.1"/>
    <property type="molecule type" value="Genomic_DNA"/>
</dbReference>
<organism evidence="4 5">
    <name type="scientific">Rhodococcus jostii</name>
    <dbReference type="NCBI Taxonomy" id="132919"/>
    <lineage>
        <taxon>Bacteria</taxon>
        <taxon>Bacillati</taxon>
        <taxon>Actinomycetota</taxon>
        <taxon>Actinomycetes</taxon>
        <taxon>Mycobacteriales</taxon>
        <taxon>Nocardiaceae</taxon>
        <taxon>Rhodococcus</taxon>
    </lineage>
</organism>
<comment type="caution">
    <text evidence="4">The sequence shown here is derived from an EMBL/GenBank/DDBJ whole genome shotgun (WGS) entry which is preliminary data.</text>
</comment>
<proteinExistence type="predicted"/>
<dbReference type="InterPro" id="IPR013747">
    <property type="entry name" value="ACP_syn_III_C"/>
</dbReference>
<name>A0ABU4CTI3_RHOJO</name>
<gene>
    <name evidence="4" type="ORF">R3Q59_40640</name>
</gene>
<dbReference type="RefSeq" id="WP_317571767.1">
    <property type="nucleotide sequence ID" value="NZ_JAWLKA010000046.1"/>
</dbReference>
<protein>
    <submittedName>
        <fullName evidence="4">Ketoacyl-ACP synthase III family protein</fullName>
    </submittedName>
</protein>
<evidence type="ECO:0000313" key="4">
    <source>
        <dbReference type="EMBL" id="MDV6286788.1"/>
    </source>
</evidence>
<accession>A0ABU4CTI3</accession>
<evidence type="ECO:0000256" key="2">
    <source>
        <dbReference type="ARBA" id="ARBA00023315"/>
    </source>
</evidence>
<evidence type="ECO:0000256" key="1">
    <source>
        <dbReference type="ARBA" id="ARBA00022679"/>
    </source>
</evidence>
<dbReference type="SUPFAM" id="SSF53901">
    <property type="entry name" value="Thiolase-like"/>
    <property type="match status" value="1"/>
</dbReference>
<dbReference type="Gene3D" id="3.40.47.10">
    <property type="match status" value="2"/>
</dbReference>
<evidence type="ECO:0000313" key="5">
    <source>
        <dbReference type="Proteomes" id="UP001185737"/>
    </source>
</evidence>
<dbReference type="Proteomes" id="UP001185737">
    <property type="component" value="Unassembled WGS sequence"/>
</dbReference>
<dbReference type="PANTHER" id="PTHR34069:SF2">
    <property type="entry name" value="BETA-KETOACYL-[ACYL-CARRIER-PROTEIN] SYNTHASE III"/>
    <property type="match status" value="1"/>
</dbReference>
<dbReference type="InterPro" id="IPR016039">
    <property type="entry name" value="Thiolase-like"/>
</dbReference>
<dbReference type="Pfam" id="PF08541">
    <property type="entry name" value="ACP_syn_III_C"/>
    <property type="match status" value="1"/>
</dbReference>
<keyword evidence="1" id="KW-0808">Transferase</keyword>
<feature type="domain" description="Beta-ketoacyl-[acyl-carrier-protein] synthase III C-terminal" evidence="3">
    <location>
        <begin position="243"/>
        <end position="334"/>
    </location>
</feature>
<evidence type="ECO:0000259" key="3">
    <source>
        <dbReference type="Pfam" id="PF08541"/>
    </source>
</evidence>